<comment type="similarity">
    <text evidence="5">Belongs to the protein kinase superfamily. STE Ser/Thr protein kinase family. MAP kinase kinase subfamily.</text>
</comment>
<feature type="non-terminal residue" evidence="11">
    <location>
        <position position="1"/>
    </location>
</feature>
<dbReference type="PROSITE" id="PS50011">
    <property type="entry name" value="PROTEIN_KINASE_DOM"/>
    <property type="match status" value="1"/>
</dbReference>
<evidence type="ECO:0000259" key="10">
    <source>
        <dbReference type="PROSITE" id="PS50011"/>
    </source>
</evidence>
<evidence type="ECO:0000256" key="2">
    <source>
        <dbReference type="ARBA" id="ARBA00022741"/>
    </source>
</evidence>
<evidence type="ECO:0000256" key="5">
    <source>
        <dbReference type="ARBA" id="ARBA00038035"/>
    </source>
</evidence>
<dbReference type="SMART" id="SM00220">
    <property type="entry name" value="S_TKc"/>
    <property type="match status" value="1"/>
</dbReference>
<evidence type="ECO:0000256" key="6">
    <source>
        <dbReference type="ARBA" id="ARBA00038999"/>
    </source>
</evidence>
<dbReference type="EC" id="2.7.12.2" evidence="6"/>
<dbReference type="OrthoDB" id="193860at2759"/>
<sequence length="134" mass="14618">YHVYCRPVPIENLVADLYGVVRGLLYLKKSGFVHADIKPENILRGSDHRVKVADFGLSRFVGAMGGQSFLMTQSLVNLQQQTSSQANLGKGSPAFLAPELIAAENAVPTFESDVWALGITAYMLAYGFHPFADN</sequence>
<keyword evidence="1" id="KW-0808">Transferase</keyword>
<keyword evidence="12" id="KW-1185">Reference proteome</keyword>
<evidence type="ECO:0000256" key="1">
    <source>
        <dbReference type="ARBA" id="ARBA00022679"/>
    </source>
</evidence>
<dbReference type="AlphaFoldDB" id="A0A9K3DCI8"/>
<gene>
    <name evidence="11" type="ORF">KIPB_014618</name>
</gene>
<feature type="domain" description="Protein kinase" evidence="10">
    <location>
        <begin position="1"/>
        <end position="134"/>
    </location>
</feature>
<comment type="catalytic activity">
    <reaction evidence="8">
        <text>L-threonyl-[protein] + ATP = O-phospho-L-threonyl-[protein] + ADP + H(+)</text>
        <dbReference type="Rhea" id="RHEA:46608"/>
        <dbReference type="Rhea" id="RHEA-COMP:11060"/>
        <dbReference type="Rhea" id="RHEA-COMP:11605"/>
        <dbReference type="ChEBI" id="CHEBI:15378"/>
        <dbReference type="ChEBI" id="CHEBI:30013"/>
        <dbReference type="ChEBI" id="CHEBI:30616"/>
        <dbReference type="ChEBI" id="CHEBI:61977"/>
        <dbReference type="ChEBI" id="CHEBI:456216"/>
        <dbReference type="EC" id="2.7.12.2"/>
    </reaction>
</comment>
<reference evidence="11 12" key="1">
    <citation type="journal article" date="2018" name="PLoS ONE">
        <title>The draft genome of Kipferlia bialata reveals reductive genome evolution in fornicate parasites.</title>
        <authorList>
            <person name="Tanifuji G."/>
            <person name="Takabayashi S."/>
            <person name="Kume K."/>
            <person name="Takagi M."/>
            <person name="Nakayama T."/>
            <person name="Kamikawa R."/>
            <person name="Inagaki Y."/>
            <person name="Hashimoto T."/>
        </authorList>
    </citation>
    <scope>NUCLEOTIDE SEQUENCE [LARGE SCALE GENOMIC DNA]</scope>
    <source>
        <strain evidence="11">NY0173</strain>
    </source>
</reference>
<dbReference type="Gene3D" id="1.10.510.10">
    <property type="entry name" value="Transferase(Phosphotransferase) domain 1"/>
    <property type="match status" value="1"/>
</dbReference>
<comment type="catalytic activity">
    <reaction evidence="9">
        <text>L-tyrosyl-[protein] + ATP = O-phospho-L-tyrosyl-[protein] + ADP + H(+)</text>
        <dbReference type="Rhea" id="RHEA:10596"/>
        <dbReference type="Rhea" id="RHEA-COMP:10136"/>
        <dbReference type="Rhea" id="RHEA-COMP:20101"/>
        <dbReference type="ChEBI" id="CHEBI:15378"/>
        <dbReference type="ChEBI" id="CHEBI:30616"/>
        <dbReference type="ChEBI" id="CHEBI:46858"/>
        <dbReference type="ChEBI" id="CHEBI:61978"/>
        <dbReference type="ChEBI" id="CHEBI:456216"/>
        <dbReference type="EC" id="2.7.12.2"/>
    </reaction>
</comment>
<organism evidence="11 12">
    <name type="scientific">Kipferlia bialata</name>
    <dbReference type="NCBI Taxonomy" id="797122"/>
    <lineage>
        <taxon>Eukaryota</taxon>
        <taxon>Metamonada</taxon>
        <taxon>Carpediemonas-like organisms</taxon>
        <taxon>Kipferlia</taxon>
    </lineage>
</organism>
<feature type="non-terminal residue" evidence="11">
    <location>
        <position position="134"/>
    </location>
</feature>
<dbReference type="InterPro" id="IPR011009">
    <property type="entry name" value="Kinase-like_dom_sf"/>
</dbReference>
<evidence type="ECO:0000256" key="9">
    <source>
        <dbReference type="ARBA" id="ARBA00051693"/>
    </source>
</evidence>
<evidence type="ECO:0000256" key="8">
    <source>
        <dbReference type="ARBA" id="ARBA00049299"/>
    </source>
</evidence>
<dbReference type="SUPFAM" id="SSF56112">
    <property type="entry name" value="Protein kinase-like (PK-like)"/>
    <property type="match status" value="1"/>
</dbReference>
<dbReference type="InterPro" id="IPR000719">
    <property type="entry name" value="Prot_kinase_dom"/>
</dbReference>
<protein>
    <recommendedName>
        <fullName evidence="6">mitogen-activated protein kinase kinase</fullName>
        <ecNumber evidence="6">2.7.12.2</ecNumber>
    </recommendedName>
</protein>
<dbReference type="GO" id="GO:0005524">
    <property type="term" value="F:ATP binding"/>
    <property type="evidence" value="ECO:0007669"/>
    <property type="project" value="UniProtKB-KW"/>
</dbReference>
<proteinExistence type="inferred from homology"/>
<evidence type="ECO:0000256" key="7">
    <source>
        <dbReference type="ARBA" id="ARBA00049014"/>
    </source>
</evidence>
<name>A0A9K3DCI8_9EUKA</name>
<dbReference type="GO" id="GO:0004708">
    <property type="term" value="F:MAP kinase kinase activity"/>
    <property type="evidence" value="ECO:0007669"/>
    <property type="project" value="UniProtKB-EC"/>
</dbReference>
<dbReference type="Pfam" id="PF00069">
    <property type="entry name" value="Pkinase"/>
    <property type="match status" value="1"/>
</dbReference>
<dbReference type="PANTHER" id="PTHR48013">
    <property type="entry name" value="DUAL SPECIFICITY MITOGEN-ACTIVATED PROTEIN KINASE KINASE 5-RELATED"/>
    <property type="match status" value="1"/>
</dbReference>
<keyword evidence="2" id="KW-0547">Nucleotide-binding</keyword>
<accession>A0A9K3DCI8</accession>
<dbReference type="EMBL" id="BDIP01007626">
    <property type="protein sequence ID" value="GIQ91388.1"/>
    <property type="molecule type" value="Genomic_DNA"/>
</dbReference>
<comment type="caution">
    <text evidence="11">The sequence shown here is derived from an EMBL/GenBank/DDBJ whole genome shotgun (WGS) entry which is preliminary data.</text>
</comment>
<evidence type="ECO:0000313" key="12">
    <source>
        <dbReference type="Proteomes" id="UP000265618"/>
    </source>
</evidence>
<keyword evidence="3 11" id="KW-0418">Kinase</keyword>
<evidence type="ECO:0000313" key="11">
    <source>
        <dbReference type="EMBL" id="GIQ91388.1"/>
    </source>
</evidence>
<dbReference type="Proteomes" id="UP000265618">
    <property type="component" value="Unassembled WGS sequence"/>
</dbReference>
<dbReference type="PANTHER" id="PTHR48013:SF9">
    <property type="entry name" value="DUAL SPECIFICITY MITOGEN-ACTIVATED PROTEIN KINASE KINASE 5"/>
    <property type="match status" value="1"/>
</dbReference>
<evidence type="ECO:0000256" key="4">
    <source>
        <dbReference type="ARBA" id="ARBA00022840"/>
    </source>
</evidence>
<keyword evidence="4" id="KW-0067">ATP-binding</keyword>
<evidence type="ECO:0000256" key="3">
    <source>
        <dbReference type="ARBA" id="ARBA00022777"/>
    </source>
</evidence>
<comment type="catalytic activity">
    <reaction evidence="7">
        <text>L-seryl-[protein] + ATP = O-phospho-L-seryl-[protein] + ADP + H(+)</text>
        <dbReference type="Rhea" id="RHEA:17989"/>
        <dbReference type="Rhea" id="RHEA-COMP:9863"/>
        <dbReference type="Rhea" id="RHEA-COMP:11604"/>
        <dbReference type="ChEBI" id="CHEBI:15378"/>
        <dbReference type="ChEBI" id="CHEBI:29999"/>
        <dbReference type="ChEBI" id="CHEBI:30616"/>
        <dbReference type="ChEBI" id="CHEBI:83421"/>
        <dbReference type="ChEBI" id="CHEBI:456216"/>
        <dbReference type="EC" id="2.7.12.2"/>
    </reaction>
</comment>